<evidence type="ECO:0000256" key="5">
    <source>
        <dbReference type="ARBA" id="ARBA00022833"/>
    </source>
</evidence>
<dbReference type="PANTHER" id="PTHR11040">
    <property type="entry name" value="ZINC/IRON TRANSPORTER"/>
    <property type="match status" value="1"/>
</dbReference>
<dbReference type="HOGENOM" id="CLU_015114_1_2_10"/>
<keyword evidence="4 8" id="KW-0812">Transmembrane</keyword>
<evidence type="ECO:0000256" key="8">
    <source>
        <dbReference type="SAM" id="Phobius"/>
    </source>
</evidence>
<dbReference type="GO" id="GO:0005385">
    <property type="term" value="F:zinc ion transmembrane transporter activity"/>
    <property type="evidence" value="ECO:0007669"/>
    <property type="project" value="TreeGrafter"/>
</dbReference>
<protein>
    <submittedName>
        <fullName evidence="9">ZIP family Metal transporter</fullName>
    </submittedName>
</protein>
<keyword evidence="10" id="KW-1185">Reference proteome</keyword>
<accession>A0A060RDM7</accession>
<reference evidence="9 10" key="1">
    <citation type="journal article" date="2015" name="Genome Announc.">
        <title>Complete Genome Sequence of the Novel Leech Symbiont Mucinivorans hirudinis M3T.</title>
        <authorList>
            <person name="Nelson M.C."/>
            <person name="Bomar L."/>
            <person name="Graf J."/>
        </authorList>
    </citation>
    <scope>NUCLEOTIDE SEQUENCE [LARGE SCALE GENOMIC DNA]</scope>
    <source>
        <strain evidence="10">M3</strain>
    </source>
</reference>
<evidence type="ECO:0000256" key="1">
    <source>
        <dbReference type="ARBA" id="ARBA00004651"/>
    </source>
</evidence>
<feature type="transmembrane region" description="Helical" evidence="8">
    <location>
        <begin position="138"/>
        <end position="159"/>
    </location>
</feature>
<dbReference type="eggNOG" id="COG0428">
    <property type="taxonomic scope" value="Bacteria"/>
</dbReference>
<feature type="transmembrane region" description="Helical" evidence="8">
    <location>
        <begin position="171"/>
        <end position="195"/>
    </location>
</feature>
<dbReference type="KEGG" id="rbc:BN938_2261"/>
<proteinExistence type="inferred from homology"/>
<comment type="subcellular location">
    <subcellularLocation>
        <location evidence="1">Cell membrane</location>
        <topology evidence="1">Multi-pass membrane protein</topology>
    </subcellularLocation>
</comment>
<dbReference type="InterPro" id="IPR003689">
    <property type="entry name" value="ZIP"/>
</dbReference>
<evidence type="ECO:0000256" key="4">
    <source>
        <dbReference type="ARBA" id="ARBA00022692"/>
    </source>
</evidence>
<dbReference type="OrthoDB" id="9787346at2"/>
<dbReference type="GO" id="GO:0005886">
    <property type="term" value="C:plasma membrane"/>
    <property type="evidence" value="ECO:0007669"/>
    <property type="project" value="UniProtKB-SubCell"/>
</dbReference>
<evidence type="ECO:0000313" key="9">
    <source>
        <dbReference type="EMBL" id="CDN32333.1"/>
    </source>
</evidence>
<keyword evidence="3" id="KW-1003">Cell membrane</keyword>
<evidence type="ECO:0000256" key="2">
    <source>
        <dbReference type="ARBA" id="ARBA00006939"/>
    </source>
</evidence>
<keyword evidence="7 8" id="KW-0472">Membrane</keyword>
<feature type="transmembrane region" description="Helical" evidence="8">
    <location>
        <begin position="110"/>
        <end position="132"/>
    </location>
</feature>
<gene>
    <name evidence="9" type="ORF">BN938_2261</name>
</gene>
<feature type="transmembrane region" description="Helical" evidence="8">
    <location>
        <begin position="36"/>
        <end position="57"/>
    </location>
</feature>
<feature type="transmembrane region" description="Helical" evidence="8">
    <location>
        <begin position="63"/>
        <end position="82"/>
    </location>
</feature>
<dbReference type="PANTHER" id="PTHR11040:SF211">
    <property type="entry name" value="ZINC TRANSPORTER ZIP11"/>
    <property type="match status" value="1"/>
</dbReference>
<dbReference type="STRING" id="1433126.BN938_2261"/>
<keyword evidence="6 8" id="KW-1133">Transmembrane helix</keyword>
<evidence type="ECO:0000256" key="7">
    <source>
        <dbReference type="ARBA" id="ARBA00023136"/>
    </source>
</evidence>
<dbReference type="Pfam" id="PF02535">
    <property type="entry name" value="Zip"/>
    <property type="match status" value="2"/>
</dbReference>
<comment type="similarity">
    <text evidence="2">Belongs to the ZIP transporter (TC 2.A.5) family.</text>
</comment>
<evidence type="ECO:0000313" key="10">
    <source>
        <dbReference type="Proteomes" id="UP000027616"/>
    </source>
</evidence>
<dbReference type="AlphaFoldDB" id="A0A060RDM7"/>
<feature type="transmembrane region" description="Helical" evidence="8">
    <location>
        <begin position="201"/>
        <end position="219"/>
    </location>
</feature>
<sequence>MIYAIIAGCCVILTSVFGSVLGLIFRKITHRINDMFLGFAAGVMMAAAFLGLLPTAFSQSEFSAISVAVFGIIAGAVFISLLDRFIPHIHIDGGQMREESSPNPRANRTLLLVIAIAIHNIPEGLATGIVFGKGVSGNALMVAASMMIQKIPEGLIVMIPLLRMGMSKTRALLFSFGVALMMLPGVVIGAILGSLPVMLEILFYGFTFGAIIYVVSDEIIPESHEHGYQRYATFALIVGIITVAMLQYI</sequence>
<organism evidence="9 10">
    <name type="scientific">Mucinivorans hirudinis</name>
    <dbReference type="NCBI Taxonomy" id="1433126"/>
    <lineage>
        <taxon>Bacteria</taxon>
        <taxon>Pseudomonadati</taxon>
        <taxon>Bacteroidota</taxon>
        <taxon>Bacteroidia</taxon>
        <taxon>Bacteroidales</taxon>
        <taxon>Rikenellaceae</taxon>
        <taxon>Mucinivorans</taxon>
    </lineage>
</organism>
<dbReference type="Proteomes" id="UP000027616">
    <property type="component" value="Chromosome I"/>
</dbReference>
<feature type="transmembrane region" description="Helical" evidence="8">
    <location>
        <begin position="231"/>
        <end position="248"/>
    </location>
</feature>
<name>A0A060RDM7_9BACT</name>
<dbReference type="EMBL" id="HG934468">
    <property type="protein sequence ID" value="CDN32333.1"/>
    <property type="molecule type" value="Genomic_DNA"/>
</dbReference>
<keyword evidence="5" id="KW-0862">Zinc</keyword>
<feature type="transmembrane region" description="Helical" evidence="8">
    <location>
        <begin position="5"/>
        <end position="24"/>
    </location>
</feature>
<evidence type="ECO:0000256" key="6">
    <source>
        <dbReference type="ARBA" id="ARBA00022989"/>
    </source>
</evidence>
<evidence type="ECO:0000256" key="3">
    <source>
        <dbReference type="ARBA" id="ARBA00022475"/>
    </source>
</evidence>